<protein>
    <recommendedName>
        <fullName evidence="9">Cobalamin biosynthesis protein CobD</fullName>
    </recommendedName>
</protein>
<evidence type="ECO:0000256" key="7">
    <source>
        <dbReference type="ARBA" id="ARBA00022989"/>
    </source>
</evidence>
<comment type="caution">
    <text evidence="10">The sequence shown here is derived from an EMBL/GenBank/DDBJ whole genome shotgun (WGS) entry which is preliminary data.</text>
</comment>
<feature type="transmembrane region" description="Helical" evidence="9">
    <location>
        <begin position="289"/>
        <end position="307"/>
    </location>
</feature>
<accession>A0A9X4YAN4</accession>
<proteinExistence type="inferred from homology"/>
<evidence type="ECO:0000256" key="2">
    <source>
        <dbReference type="ARBA" id="ARBA00004953"/>
    </source>
</evidence>
<evidence type="ECO:0000256" key="4">
    <source>
        <dbReference type="ARBA" id="ARBA00022475"/>
    </source>
</evidence>
<evidence type="ECO:0000256" key="8">
    <source>
        <dbReference type="ARBA" id="ARBA00023136"/>
    </source>
</evidence>
<dbReference type="Proteomes" id="UP000460751">
    <property type="component" value="Unassembled WGS sequence"/>
</dbReference>
<gene>
    <name evidence="9" type="primary">cobD</name>
    <name evidence="10" type="ORF">GLW01_05545</name>
</gene>
<feature type="transmembrane region" description="Helical" evidence="9">
    <location>
        <begin position="49"/>
        <end position="70"/>
    </location>
</feature>
<evidence type="ECO:0000256" key="6">
    <source>
        <dbReference type="ARBA" id="ARBA00022692"/>
    </source>
</evidence>
<reference evidence="10 11" key="1">
    <citation type="submission" date="2019-11" db="EMBL/GenBank/DDBJ databases">
        <title>Genome sequences of 17 halophilic strains isolated from different environments.</title>
        <authorList>
            <person name="Furrow R.E."/>
        </authorList>
    </citation>
    <scope>NUCLEOTIDE SEQUENCE [LARGE SCALE GENOMIC DNA]</scope>
    <source>
        <strain evidence="10 11">22507_15_FS</strain>
    </source>
</reference>
<sequence length="312" mass="33562">MAVALLSCLLALVLDFLVGEPRRWHPLVGLGWYADRIEAALNPCGRGGILAGGLATVLVVLPVIGVALVASALPWPYGLVVAVILLWVCIGHSSLAEHGMAVYQPLMDEDLETARERVGMMVSRNTRGLDEEAIAKATTESLLENGADAIFASLFWFLVAGLPGLLLHRAVNTLDAMWGYRSDRFNRFGRVAARLDDALNWAPARLTALGYALAGRTRMALRCWKTQARAWESPNAGPVMAAGAGALGVRLGGRAPYHDGWRERPLLGYGELPDALTIPSAITLIQRSLVLWMLAVAIVTVLVEALGRGGLW</sequence>
<dbReference type="AlphaFoldDB" id="A0A9X4YAN4"/>
<keyword evidence="4 9" id="KW-1003">Cell membrane</keyword>
<dbReference type="GO" id="GO:0005886">
    <property type="term" value="C:plasma membrane"/>
    <property type="evidence" value="ECO:0007669"/>
    <property type="project" value="UniProtKB-SubCell"/>
</dbReference>
<evidence type="ECO:0000256" key="3">
    <source>
        <dbReference type="ARBA" id="ARBA00006263"/>
    </source>
</evidence>
<evidence type="ECO:0000313" key="10">
    <source>
        <dbReference type="EMBL" id="MYL26256.1"/>
    </source>
</evidence>
<dbReference type="NCBIfam" id="TIGR00380">
    <property type="entry name" value="cobal_cbiB"/>
    <property type="match status" value="1"/>
</dbReference>
<comment type="function">
    <text evidence="9">Converts cobyric acid to cobinamide by the addition of aminopropanol on the F carboxylic group.</text>
</comment>
<comment type="caution">
    <text evidence="9">Lacks conserved residue(s) required for the propagation of feature annotation.</text>
</comment>
<keyword evidence="5 9" id="KW-0169">Cobalamin biosynthesis</keyword>
<name>A0A9X4YAN4_9GAMM</name>
<evidence type="ECO:0000256" key="1">
    <source>
        <dbReference type="ARBA" id="ARBA00004651"/>
    </source>
</evidence>
<dbReference type="GO" id="GO:0009236">
    <property type="term" value="P:cobalamin biosynthetic process"/>
    <property type="evidence" value="ECO:0007669"/>
    <property type="project" value="UniProtKB-UniRule"/>
</dbReference>
<keyword evidence="6 9" id="KW-0812">Transmembrane</keyword>
<keyword evidence="7 9" id="KW-1133">Transmembrane helix</keyword>
<feature type="transmembrane region" description="Helical" evidence="9">
    <location>
        <begin position="149"/>
        <end position="167"/>
    </location>
</feature>
<dbReference type="InterPro" id="IPR004485">
    <property type="entry name" value="Cobalamin_biosynth_CobD/CbiB"/>
</dbReference>
<dbReference type="RefSeq" id="WP_160898417.1">
    <property type="nucleotide sequence ID" value="NZ_WMEX01000002.1"/>
</dbReference>
<dbReference type="Pfam" id="PF03186">
    <property type="entry name" value="CobD_Cbib"/>
    <property type="match status" value="1"/>
</dbReference>
<evidence type="ECO:0000256" key="9">
    <source>
        <dbReference type="HAMAP-Rule" id="MF_00024"/>
    </source>
</evidence>
<evidence type="ECO:0000313" key="11">
    <source>
        <dbReference type="Proteomes" id="UP000460751"/>
    </source>
</evidence>
<dbReference type="GO" id="GO:0015420">
    <property type="term" value="F:ABC-type vitamin B12 transporter activity"/>
    <property type="evidence" value="ECO:0007669"/>
    <property type="project" value="UniProtKB-UniRule"/>
</dbReference>
<dbReference type="HAMAP" id="MF_00024">
    <property type="entry name" value="CobD_CbiB"/>
    <property type="match status" value="1"/>
</dbReference>
<dbReference type="EMBL" id="WMEX01000002">
    <property type="protein sequence ID" value="MYL26256.1"/>
    <property type="molecule type" value="Genomic_DNA"/>
</dbReference>
<dbReference type="PANTHER" id="PTHR34308:SF1">
    <property type="entry name" value="COBALAMIN BIOSYNTHESIS PROTEIN CBIB"/>
    <property type="match status" value="1"/>
</dbReference>
<feature type="transmembrane region" description="Helical" evidence="9">
    <location>
        <begin position="77"/>
        <end position="96"/>
    </location>
</feature>
<evidence type="ECO:0000256" key="5">
    <source>
        <dbReference type="ARBA" id="ARBA00022573"/>
    </source>
</evidence>
<comment type="subcellular location">
    <subcellularLocation>
        <location evidence="1 9">Cell membrane</location>
        <topology evidence="1 9">Multi-pass membrane protein</topology>
    </subcellularLocation>
</comment>
<dbReference type="GO" id="GO:0048472">
    <property type="term" value="F:threonine-phosphate decarboxylase activity"/>
    <property type="evidence" value="ECO:0007669"/>
    <property type="project" value="InterPro"/>
</dbReference>
<organism evidence="10 11">
    <name type="scientific">Vreelandella halophila</name>
    <dbReference type="NCBI Taxonomy" id="86177"/>
    <lineage>
        <taxon>Bacteria</taxon>
        <taxon>Pseudomonadati</taxon>
        <taxon>Pseudomonadota</taxon>
        <taxon>Gammaproteobacteria</taxon>
        <taxon>Oceanospirillales</taxon>
        <taxon>Halomonadaceae</taxon>
        <taxon>Vreelandella</taxon>
    </lineage>
</organism>
<comment type="pathway">
    <text evidence="2 9">Cofactor biosynthesis; adenosylcobalamin biosynthesis.</text>
</comment>
<keyword evidence="11" id="KW-1185">Reference proteome</keyword>
<dbReference type="OrthoDB" id="9811967at2"/>
<comment type="similarity">
    <text evidence="3 9">Belongs to the CobD/CbiB family.</text>
</comment>
<dbReference type="PANTHER" id="PTHR34308">
    <property type="entry name" value="COBALAMIN BIOSYNTHESIS PROTEIN CBIB"/>
    <property type="match status" value="1"/>
</dbReference>
<keyword evidence="8 9" id="KW-0472">Membrane</keyword>